<accession>A0AAQ0B4E8</accession>
<organism evidence="1 2">
    <name type="scientific">Leptospira interrogans serovar Bataviae</name>
    <dbReference type="NCBI Taxonomy" id="312175"/>
    <lineage>
        <taxon>Bacteria</taxon>
        <taxon>Pseudomonadati</taxon>
        <taxon>Spirochaetota</taxon>
        <taxon>Spirochaetia</taxon>
        <taxon>Leptospirales</taxon>
        <taxon>Leptospiraceae</taxon>
        <taxon>Leptospira</taxon>
    </lineage>
</organism>
<dbReference type="AlphaFoldDB" id="A0AAQ0B4E8"/>
<dbReference type="Proteomes" id="UP000663255">
    <property type="component" value="Chromosome 1"/>
</dbReference>
<evidence type="ECO:0000313" key="2">
    <source>
        <dbReference type="Proteomes" id="UP000663255"/>
    </source>
</evidence>
<name>A0AAQ0B4E8_LEPIR</name>
<reference evidence="1" key="1">
    <citation type="submission" date="2019-09" db="EMBL/GenBank/DDBJ databases">
        <title>Comparative Genomics of Leptospira interrogans Reveals Genome Plasticity - A Common Adaptive Strategy for Survival in Various Hosts.</title>
        <authorList>
            <person name="Ramli S.R."/>
            <person name="Bunk B."/>
            <person name="Goris M."/>
            <person name="Bhuju S."/>
            <person name="Jarek M."/>
            <person name="Sproer C."/>
            <person name="Mustakim S."/>
            <person name="Strommenger B."/>
            <person name="Pessler F."/>
        </authorList>
    </citation>
    <scope>NUCLEOTIDE SEQUENCE</scope>
    <source>
        <strain evidence="1">1489</strain>
    </source>
</reference>
<evidence type="ECO:0000313" key="1">
    <source>
        <dbReference type="EMBL" id="QOI52658.1"/>
    </source>
</evidence>
<gene>
    <name evidence="1" type="ORF">Lepto1489_19515</name>
</gene>
<proteinExistence type="predicted"/>
<sequence>MIKKNIYCSAWVRHIRTCPKTLKNLHDSSLEIFNKTQWFLQNRHICELSSNSNIAKFLCEFPHLKALGQVLNKVSSL</sequence>
<protein>
    <submittedName>
        <fullName evidence="1">Uncharacterized protein</fullName>
    </submittedName>
</protein>
<dbReference type="EMBL" id="CP043893">
    <property type="protein sequence ID" value="QOI52658.1"/>
    <property type="molecule type" value="Genomic_DNA"/>
</dbReference>